<keyword evidence="7" id="KW-0547">Nucleotide-binding</keyword>
<dbReference type="SMART" id="SM01400">
    <property type="entry name" value="Pribosyltran_N"/>
    <property type="match status" value="1"/>
</dbReference>
<evidence type="ECO:0000256" key="8">
    <source>
        <dbReference type="ARBA" id="ARBA00022777"/>
    </source>
</evidence>
<keyword evidence="10" id="KW-0460">Magnesium</keyword>
<dbReference type="SUPFAM" id="SSF53271">
    <property type="entry name" value="PRTase-like"/>
    <property type="match status" value="1"/>
</dbReference>
<dbReference type="AlphaFoldDB" id="A0A3B1CDP6"/>
<dbReference type="EC" id="2.7.6.1" evidence="3"/>
<name>A0A3B1CDP6_9ZZZZ</name>
<keyword evidence="5" id="KW-0479">Metal-binding</keyword>
<keyword evidence="9" id="KW-0067">ATP-binding</keyword>
<dbReference type="GO" id="GO:0000287">
    <property type="term" value="F:magnesium ion binding"/>
    <property type="evidence" value="ECO:0007669"/>
    <property type="project" value="InterPro"/>
</dbReference>
<dbReference type="Pfam" id="PF14572">
    <property type="entry name" value="Pribosyl_synth"/>
    <property type="match status" value="1"/>
</dbReference>
<dbReference type="InterPro" id="IPR000842">
    <property type="entry name" value="PRib_PP_synth_CS"/>
</dbReference>
<evidence type="ECO:0000256" key="5">
    <source>
        <dbReference type="ARBA" id="ARBA00022723"/>
    </source>
</evidence>
<dbReference type="HAMAP" id="MF_00583_B">
    <property type="entry name" value="RibP_PPkinase_B"/>
    <property type="match status" value="1"/>
</dbReference>
<gene>
    <name evidence="13" type="ORF">MNBD_NITROSPINAE01-1764</name>
</gene>
<reference evidence="13" key="1">
    <citation type="submission" date="2018-06" db="EMBL/GenBank/DDBJ databases">
        <authorList>
            <person name="Zhirakovskaya E."/>
        </authorList>
    </citation>
    <scope>NUCLEOTIDE SEQUENCE</scope>
</reference>
<dbReference type="PROSITE" id="PS00114">
    <property type="entry name" value="PRPP_SYNTHASE"/>
    <property type="match status" value="1"/>
</dbReference>
<evidence type="ECO:0000256" key="9">
    <source>
        <dbReference type="ARBA" id="ARBA00022840"/>
    </source>
</evidence>
<feature type="domain" description="Ribose-phosphate pyrophosphokinase N-terminal" evidence="12">
    <location>
        <begin position="10"/>
        <end position="125"/>
    </location>
</feature>
<organism evidence="13">
    <name type="scientific">hydrothermal vent metagenome</name>
    <dbReference type="NCBI Taxonomy" id="652676"/>
    <lineage>
        <taxon>unclassified sequences</taxon>
        <taxon>metagenomes</taxon>
        <taxon>ecological metagenomes</taxon>
    </lineage>
</organism>
<dbReference type="PANTHER" id="PTHR10210:SF41">
    <property type="entry name" value="RIBOSE-PHOSPHATE PYROPHOSPHOKINASE 1, CHLOROPLASTIC"/>
    <property type="match status" value="1"/>
</dbReference>
<dbReference type="EMBL" id="UOGC01000142">
    <property type="protein sequence ID" value="VAX22813.1"/>
    <property type="molecule type" value="Genomic_DNA"/>
</dbReference>
<dbReference type="GO" id="GO:0004749">
    <property type="term" value="F:ribose phosphate diphosphokinase activity"/>
    <property type="evidence" value="ECO:0007669"/>
    <property type="project" value="UniProtKB-EC"/>
</dbReference>
<dbReference type="NCBIfam" id="NF002320">
    <property type="entry name" value="PRK01259.1"/>
    <property type="match status" value="1"/>
</dbReference>
<dbReference type="Gene3D" id="3.40.50.2020">
    <property type="match status" value="2"/>
</dbReference>
<evidence type="ECO:0000259" key="12">
    <source>
        <dbReference type="Pfam" id="PF13793"/>
    </source>
</evidence>
<keyword evidence="8 13" id="KW-0418">Kinase</keyword>
<comment type="pathway">
    <text evidence="2">Metabolic intermediate biosynthesis; 5-phospho-alpha-D-ribose 1-diphosphate biosynthesis; 5-phospho-alpha-D-ribose 1-diphosphate from D-ribose 5-phosphate (route I): step 1/1.</text>
</comment>
<comment type="catalytic activity">
    <reaction evidence="11">
        <text>D-ribose 5-phosphate + ATP = 5-phospho-alpha-D-ribose 1-diphosphate + AMP + H(+)</text>
        <dbReference type="Rhea" id="RHEA:15609"/>
        <dbReference type="ChEBI" id="CHEBI:15378"/>
        <dbReference type="ChEBI" id="CHEBI:30616"/>
        <dbReference type="ChEBI" id="CHEBI:58017"/>
        <dbReference type="ChEBI" id="CHEBI:78346"/>
        <dbReference type="ChEBI" id="CHEBI:456215"/>
        <dbReference type="EC" id="2.7.6.1"/>
    </reaction>
</comment>
<dbReference type="PANTHER" id="PTHR10210">
    <property type="entry name" value="RIBOSE-PHOSPHATE DIPHOSPHOKINASE FAMILY MEMBER"/>
    <property type="match status" value="1"/>
</dbReference>
<evidence type="ECO:0000256" key="7">
    <source>
        <dbReference type="ARBA" id="ARBA00022741"/>
    </source>
</evidence>
<dbReference type="CDD" id="cd06223">
    <property type="entry name" value="PRTases_typeI"/>
    <property type="match status" value="1"/>
</dbReference>
<dbReference type="InterPro" id="IPR000836">
    <property type="entry name" value="PRTase_dom"/>
</dbReference>
<keyword evidence="4 13" id="KW-0808">Transferase</keyword>
<evidence type="ECO:0000313" key="13">
    <source>
        <dbReference type="EMBL" id="VAX22813.1"/>
    </source>
</evidence>
<comment type="cofactor">
    <cofactor evidence="1">
        <name>Mg(2+)</name>
        <dbReference type="ChEBI" id="CHEBI:18420"/>
    </cofactor>
</comment>
<dbReference type="GO" id="GO:0005524">
    <property type="term" value="F:ATP binding"/>
    <property type="evidence" value="ECO:0007669"/>
    <property type="project" value="UniProtKB-KW"/>
</dbReference>
<sequence length="318" mass="34571">MDYSNSNRLVLISGRSNEELAEQIASSVDISLCRRELTNFSDGEIFVQIKENVRGSDVFIVQSTSTNVNDNLMELLIMIDAIKRASARRITVVMPYFGYARQDRKVQSRTPITAKLVADLIGAAGADRVLSMDLHAGQIQGFFNIPVDHLYAAPILTDYVKKQSYKDLVVFSPDAGGVERARAYAKVLGTGLGIIDKRREAKNVAQAMHIIGEVDGRDVMIIDDMVDTAGTLTEAIKALLNAGANSVSACCTHAVLSGPALGRIENSDIRELIVTNSIATDGDRKSCSKITTLSVAQLLGDAIMRIHEETSVSSLFEY</sequence>
<keyword evidence="6" id="KW-0545">Nucleotide biosynthesis</keyword>
<evidence type="ECO:0000256" key="10">
    <source>
        <dbReference type="ARBA" id="ARBA00022842"/>
    </source>
</evidence>
<dbReference type="GO" id="GO:0009156">
    <property type="term" value="P:ribonucleoside monophosphate biosynthetic process"/>
    <property type="evidence" value="ECO:0007669"/>
    <property type="project" value="InterPro"/>
</dbReference>
<evidence type="ECO:0000256" key="1">
    <source>
        <dbReference type="ARBA" id="ARBA00001946"/>
    </source>
</evidence>
<dbReference type="GO" id="GO:0005737">
    <property type="term" value="C:cytoplasm"/>
    <property type="evidence" value="ECO:0007669"/>
    <property type="project" value="TreeGrafter"/>
</dbReference>
<evidence type="ECO:0000256" key="6">
    <source>
        <dbReference type="ARBA" id="ARBA00022727"/>
    </source>
</evidence>
<dbReference type="GO" id="GO:0016301">
    <property type="term" value="F:kinase activity"/>
    <property type="evidence" value="ECO:0007669"/>
    <property type="project" value="UniProtKB-KW"/>
</dbReference>
<dbReference type="Pfam" id="PF13793">
    <property type="entry name" value="Pribosyltran_N"/>
    <property type="match status" value="1"/>
</dbReference>
<dbReference type="GO" id="GO:0002189">
    <property type="term" value="C:ribose phosphate diphosphokinase complex"/>
    <property type="evidence" value="ECO:0007669"/>
    <property type="project" value="TreeGrafter"/>
</dbReference>
<dbReference type="InterPro" id="IPR037515">
    <property type="entry name" value="Rib-P_diPkinase_bac"/>
</dbReference>
<proteinExistence type="inferred from homology"/>
<dbReference type="FunFam" id="3.40.50.2020:FF:000001">
    <property type="entry name" value="Ribose-phosphate pyrophosphokinase"/>
    <property type="match status" value="1"/>
</dbReference>
<dbReference type="InterPro" id="IPR029057">
    <property type="entry name" value="PRTase-like"/>
</dbReference>
<dbReference type="NCBIfam" id="TIGR01251">
    <property type="entry name" value="ribP_PPkin"/>
    <property type="match status" value="1"/>
</dbReference>
<dbReference type="InterPro" id="IPR029099">
    <property type="entry name" value="Pribosyltran_N"/>
</dbReference>
<dbReference type="InterPro" id="IPR005946">
    <property type="entry name" value="Rib-P_diPkinase"/>
</dbReference>
<evidence type="ECO:0000256" key="3">
    <source>
        <dbReference type="ARBA" id="ARBA00013247"/>
    </source>
</evidence>
<evidence type="ECO:0000256" key="11">
    <source>
        <dbReference type="ARBA" id="ARBA00049535"/>
    </source>
</evidence>
<evidence type="ECO:0000256" key="4">
    <source>
        <dbReference type="ARBA" id="ARBA00022679"/>
    </source>
</evidence>
<dbReference type="GO" id="GO:0006164">
    <property type="term" value="P:purine nucleotide biosynthetic process"/>
    <property type="evidence" value="ECO:0007669"/>
    <property type="project" value="TreeGrafter"/>
</dbReference>
<evidence type="ECO:0000256" key="2">
    <source>
        <dbReference type="ARBA" id="ARBA00004996"/>
    </source>
</evidence>
<accession>A0A3B1CDP6</accession>
<protein>
    <recommendedName>
        <fullName evidence="3">ribose-phosphate diphosphokinase</fullName>
        <ecNumber evidence="3">2.7.6.1</ecNumber>
    </recommendedName>
</protein>
<dbReference type="GO" id="GO:0006015">
    <property type="term" value="P:5-phosphoribose 1-diphosphate biosynthetic process"/>
    <property type="evidence" value="ECO:0007669"/>
    <property type="project" value="TreeGrafter"/>
</dbReference>